<name>A0A9X3XMS8_9CLOT</name>
<reference evidence="10" key="1">
    <citation type="submission" date="2022-05" db="EMBL/GenBank/DDBJ databases">
        <title>Draft genome sequence of Clostridium tertium strain CP3 isolated from Peru.</title>
        <authorList>
            <person name="Hurtado R."/>
            <person name="Lima L."/>
            <person name="Sousa T."/>
            <person name="Jaiswal A.K."/>
            <person name="Tiwari S."/>
            <person name="Maturrano L."/>
            <person name="Brenig B."/>
            <person name="Azevedo V."/>
        </authorList>
    </citation>
    <scope>NUCLEOTIDE SEQUENCE</scope>
    <source>
        <strain evidence="10">CP3</strain>
    </source>
</reference>
<dbReference type="GO" id="GO:0051301">
    <property type="term" value="P:cell division"/>
    <property type="evidence" value="ECO:0007669"/>
    <property type="project" value="UniProtKB-KW"/>
</dbReference>
<dbReference type="Pfam" id="PF08478">
    <property type="entry name" value="POTRA_1"/>
    <property type="match status" value="1"/>
</dbReference>
<dbReference type="InterPro" id="IPR034746">
    <property type="entry name" value="POTRA"/>
</dbReference>
<comment type="caution">
    <text evidence="10">The sequence shown here is derived from an EMBL/GenBank/DDBJ whole genome shotgun (WGS) entry which is preliminary data.</text>
</comment>
<dbReference type="RefSeq" id="WP_272470782.1">
    <property type="nucleotide sequence ID" value="NZ_JALGRW010000054.1"/>
</dbReference>
<dbReference type="PANTHER" id="PTHR37820:SF1">
    <property type="entry name" value="CELL DIVISION PROTEIN FTSQ"/>
    <property type="match status" value="1"/>
</dbReference>
<evidence type="ECO:0000256" key="8">
    <source>
        <dbReference type="SAM" id="Phobius"/>
    </source>
</evidence>
<accession>A0A9X3XMS8</accession>
<evidence type="ECO:0000256" key="2">
    <source>
        <dbReference type="ARBA" id="ARBA00022475"/>
    </source>
</evidence>
<evidence type="ECO:0000256" key="3">
    <source>
        <dbReference type="ARBA" id="ARBA00022618"/>
    </source>
</evidence>
<dbReference type="PROSITE" id="PS51779">
    <property type="entry name" value="POTRA"/>
    <property type="match status" value="1"/>
</dbReference>
<gene>
    <name evidence="10" type="ORF">NE398_20190</name>
</gene>
<dbReference type="InterPro" id="IPR013685">
    <property type="entry name" value="POTRA_FtsQ_type"/>
</dbReference>
<dbReference type="Proteomes" id="UP001141183">
    <property type="component" value="Unassembled WGS sequence"/>
</dbReference>
<sequence length="249" mass="28465">MKNKSNKFIRRKKRNKIFKRLILGLFVIIIGIIIFIYKSPIFNLKKINISGLVTLSNDSLQEKLKYHIGQNIFTIDYNEIEKELRENPYIKEIKVNKKGINSLNINIKENKIAYYFESDGKIKAINNEGVVVEELAAMDDRNLIKLIGIDLSGKAVGDKISDDVNIPDTLEKFYNIIEAMPQEYVFSQIDIEDLNNIVCYIQNVEIMIGDSSDLIDKMNLALNAIEQGVISKGYIDMSFNGPPVIKQIN</sequence>
<organism evidence="10 11">
    <name type="scientific">Clostridium tertium</name>
    <dbReference type="NCBI Taxonomy" id="1559"/>
    <lineage>
        <taxon>Bacteria</taxon>
        <taxon>Bacillati</taxon>
        <taxon>Bacillota</taxon>
        <taxon>Clostridia</taxon>
        <taxon>Eubacteriales</taxon>
        <taxon>Clostridiaceae</taxon>
        <taxon>Clostridium</taxon>
    </lineage>
</organism>
<evidence type="ECO:0000256" key="7">
    <source>
        <dbReference type="ARBA" id="ARBA00023306"/>
    </source>
</evidence>
<dbReference type="AlphaFoldDB" id="A0A9X3XMS8"/>
<dbReference type="EMBL" id="JAMRYU010000033">
    <property type="protein sequence ID" value="MDC4242455.1"/>
    <property type="molecule type" value="Genomic_DNA"/>
</dbReference>
<keyword evidence="11" id="KW-1185">Reference proteome</keyword>
<evidence type="ECO:0000256" key="5">
    <source>
        <dbReference type="ARBA" id="ARBA00022989"/>
    </source>
</evidence>
<keyword evidence="3" id="KW-0132">Cell division</keyword>
<protein>
    <submittedName>
        <fullName evidence="10">FtsQ-type POTRA domain-containing protein</fullName>
    </submittedName>
</protein>
<comment type="subcellular location">
    <subcellularLocation>
        <location evidence="1">Membrane</location>
    </subcellularLocation>
</comment>
<dbReference type="GO" id="GO:0005886">
    <property type="term" value="C:plasma membrane"/>
    <property type="evidence" value="ECO:0007669"/>
    <property type="project" value="TreeGrafter"/>
</dbReference>
<proteinExistence type="predicted"/>
<feature type="domain" description="POTRA" evidence="9">
    <location>
        <begin position="42"/>
        <end position="110"/>
    </location>
</feature>
<evidence type="ECO:0000256" key="6">
    <source>
        <dbReference type="ARBA" id="ARBA00023136"/>
    </source>
</evidence>
<evidence type="ECO:0000259" key="9">
    <source>
        <dbReference type="PROSITE" id="PS51779"/>
    </source>
</evidence>
<keyword evidence="7" id="KW-0131">Cell cycle</keyword>
<evidence type="ECO:0000256" key="1">
    <source>
        <dbReference type="ARBA" id="ARBA00004370"/>
    </source>
</evidence>
<keyword evidence="5 8" id="KW-1133">Transmembrane helix</keyword>
<evidence type="ECO:0000313" key="11">
    <source>
        <dbReference type="Proteomes" id="UP001141183"/>
    </source>
</evidence>
<dbReference type="PANTHER" id="PTHR37820">
    <property type="entry name" value="CELL DIVISION PROTEIN DIVIB"/>
    <property type="match status" value="1"/>
</dbReference>
<keyword evidence="6 8" id="KW-0472">Membrane</keyword>
<evidence type="ECO:0000313" key="10">
    <source>
        <dbReference type="EMBL" id="MDC4242455.1"/>
    </source>
</evidence>
<dbReference type="InterPro" id="IPR050487">
    <property type="entry name" value="FtsQ_DivIB"/>
</dbReference>
<keyword evidence="2" id="KW-1003">Cell membrane</keyword>
<dbReference type="Gene3D" id="3.10.20.310">
    <property type="entry name" value="membrane protein fhac"/>
    <property type="match status" value="1"/>
</dbReference>
<keyword evidence="4 8" id="KW-0812">Transmembrane</keyword>
<feature type="transmembrane region" description="Helical" evidence="8">
    <location>
        <begin position="21"/>
        <end position="37"/>
    </location>
</feature>
<evidence type="ECO:0000256" key="4">
    <source>
        <dbReference type="ARBA" id="ARBA00022692"/>
    </source>
</evidence>